<dbReference type="Proteomes" id="UP000076481">
    <property type="component" value="Unassembled WGS sequence"/>
</dbReference>
<evidence type="ECO:0000313" key="2">
    <source>
        <dbReference type="EMBL" id="KZK74986.1"/>
    </source>
</evidence>
<accession>A0A165M9S3</accession>
<dbReference type="AlphaFoldDB" id="A0A165M9S3"/>
<dbReference type="RefSeq" id="WP_303680928.1">
    <property type="nucleotide sequence ID" value="NZ_LVWG01000016.1"/>
</dbReference>
<proteinExistence type="predicted"/>
<organism evidence="2 3">
    <name type="scientific">Pelodictyon luteolum</name>
    <dbReference type="NCBI Taxonomy" id="1100"/>
    <lineage>
        <taxon>Bacteria</taxon>
        <taxon>Pseudomonadati</taxon>
        <taxon>Chlorobiota</taxon>
        <taxon>Chlorobiia</taxon>
        <taxon>Chlorobiales</taxon>
        <taxon>Chlorobiaceae</taxon>
        <taxon>Chlorobium/Pelodictyon group</taxon>
        <taxon>Pelodictyon</taxon>
    </lineage>
</organism>
<reference evidence="2 3" key="1">
    <citation type="submission" date="2016-03" db="EMBL/GenBank/DDBJ databases">
        <title>Speciation and ecological success in dimly lit waters: horizontal gene transfer in a green sulfur bacteria bloom unveiled by metagenomic assembly.</title>
        <authorList>
            <person name="Llorens-Mares T."/>
            <person name="Liu Z."/>
            <person name="Allen L.Z."/>
            <person name="Rusch D.B."/>
            <person name="Craig M.T."/>
            <person name="Dupont C.L."/>
            <person name="Bryant D.A."/>
            <person name="Casamayor E.O."/>
        </authorList>
    </citation>
    <scope>NUCLEOTIDE SEQUENCE [LARGE SCALE GENOMIC DNA]</scope>
    <source>
        <strain evidence="2">CIII</strain>
    </source>
</reference>
<protein>
    <submittedName>
        <fullName evidence="2">Acetolactate synthase</fullName>
    </submittedName>
</protein>
<dbReference type="EMBL" id="LVWG01000016">
    <property type="protein sequence ID" value="KZK74986.1"/>
    <property type="molecule type" value="Genomic_DNA"/>
</dbReference>
<dbReference type="CDD" id="cd04882">
    <property type="entry name" value="ACT_Bt0572_2"/>
    <property type="match status" value="1"/>
</dbReference>
<comment type="caution">
    <text evidence="2">The sequence shown here is derived from an EMBL/GenBank/DDBJ whole genome shotgun (WGS) entry which is preliminary data.</text>
</comment>
<feature type="domain" description="ACT" evidence="1">
    <location>
        <begin position="71"/>
        <end position="142"/>
    </location>
</feature>
<name>A0A165M9S3_PELLU</name>
<dbReference type="PANTHER" id="PTHR40099">
    <property type="entry name" value="ACETOLACTATE SYNTHASE, SMALL SUBUNIT"/>
    <property type="match status" value="1"/>
</dbReference>
<dbReference type="CDD" id="cd04908">
    <property type="entry name" value="ACT_Bt0572_1"/>
    <property type="match status" value="1"/>
</dbReference>
<evidence type="ECO:0000313" key="3">
    <source>
        <dbReference type="Proteomes" id="UP000076481"/>
    </source>
</evidence>
<dbReference type="InterPro" id="IPR002912">
    <property type="entry name" value="ACT_dom"/>
</dbReference>
<dbReference type="SUPFAM" id="SSF55021">
    <property type="entry name" value="ACT-like"/>
    <property type="match status" value="2"/>
</dbReference>
<evidence type="ECO:0000259" key="1">
    <source>
        <dbReference type="PROSITE" id="PS51671"/>
    </source>
</evidence>
<gene>
    <name evidence="2" type="ORF">A3K90_00470</name>
</gene>
<dbReference type="Gene3D" id="3.30.2130.10">
    <property type="entry name" value="VC0802-like"/>
    <property type="match status" value="1"/>
</dbReference>
<dbReference type="InterPro" id="IPR045865">
    <property type="entry name" value="ACT-like_dom_sf"/>
</dbReference>
<dbReference type="Pfam" id="PF19571">
    <property type="entry name" value="ACT_8"/>
    <property type="match status" value="1"/>
</dbReference>
<dbReference type="InterPro" id="IPR045739">
    <property type="entry name" value="ACT_dom_pair"/>
</dbReference>
<dbReference type="PROSITE" id="PS51671">
    <property type="entry name" value="ACT"/>
    <property type="match status" value="1"/>
</dbReference>
<dbReference type="PANTHER" id="PTHR40099:SF1">
    <property type="entry name" value="ACETOLACTATE SYNTHASE, SMALL SUBUNIT"/>
    <property type="match status" value="1"/>
</dbReference>
<sequence length="142" mass="15543">MIIRQLSVFLENRTGRLTELTGILSENGINISAFSIADSTDFGILRMIVGKPELAEHVLRQKGFAVKVTDVICLIVPDKPGSLHHALGILSENDIAIDYMYAFSSAEGRATVVIRTAVPQAAIRVLSQHRLELVQAGDIYQI</sequence>